<sequence>MAKVKNIKFNNPIEKHFDKITRYHVYFFFLIFLSKLPVFWHVLNLIFLSPPIDYHCISGGFVGNTTKNECPCIEPEWDRSVFLETMQTKFNLICDKKWLVSFSQSMSYVGTLIGSLLFGVLSDKFGRLSAFTLSCLILAISGCLVSVMPEPSLYTTMRTIEGIGVGGAIVTAYVLCVEFCGLRHRESVTALFHIPINISHVSLAGVSYALRHCDEFQLVLSIPVFLFVGMKWLVMESPKWLMDNNHVDKAVAVMERIAKFNGVSSGTIREEIEAYHASHAQNHQTKLKFWQIFKHRKPTMNLGCMSVVFFVCGMGYYGVSQYIGLMSGNIHINVAISGTLLIPGTITAFFLLKILKRRTFLMATMFLSGITMITVICIPAHMNFCRVVVACICNCFFFISFIIVFLFGVELFPTTIRNSVLGFLSFISRVGQIVAPQINSLPATASGGIFGAMAIIGSLLCYPLPETKNTELPSSLEDTKNFTRRLTDLTIEEDTSQAAK</sequence>
<evidence type="ECO:0000313" key="7">
    <source>
        <dbReference type="EMBL" id="KAL0839265.1"/>
    </source>
</evidence>
<proteinExistence type="predicted"/>
<feature type="transmembrane region" description="Helical" evidence="5">
    <location>
        <begin position="188"/>
        <end position="210"/>
    </location>
</feature>
<feature type="domain" description="Major facilitator superfamily (MFS) profile" evidence="6">
    <location>
        <begin position="30"/>
        <end position="469"/>
    </location>
</feature>
<dbReference type="AlphaFoldDB" id="A0ABD0TB67"/>
<protein>
    <recommendedName>
        <fullName evidence="6">Major facilitator superfamily (MFS) profile domain-containing protein</fullName>
    </recommendedName>
</protein>
<dbReference type="InterPro" id="IPR005828">
    <property type="entry name" value="MFS_sugar_transport-like"/>
</dbReference>
<feature type="transmembrane region" description="Helical" evidence="5">
    <location>
        <begin position="359"/>
        <end position="381"/>
    </location>
</feature>
<evidence type="ECO:0000256" key="2">
    <source>
        <dbReference type="ARBA" id="ARBA00022692"/>
    </source>
</evidence>
<dbReference type="Gene3D" id="1.20.1250.20">
    <property type="entry name" value="MFS general substrate transporter like domains"/>
    <property type="match status" value="1"/>
</dbReference>
<gene>
    <name evidence="7" type="ORF">ABMA28_016025</name>
</gene>
<comment type="caution">
    <text evidence="7">The sequence shown here is derived from an EMBL/GenBank/DDBJ whole genome shotgun (WGS) entry which is preliminary data.</text>
</comment>
<evidence type="ECO:0000256" key="5">
    <source>
        <dbReference type="SAM" id="Phobius"/>
    </source>
</evidence>
<feature type="transmembrane region" description="Helical" evidence="5">
    <location>
        <begin position="25"/>
        <end position="43"/>
    </location>
</feature>
<accession>A0ABD0TB67</accession>
<name>A0ABD0TB67_LOXSC</name>
<reference evidence="7 8" key="1">
    <citation type="submission" date="2024-06" db="EMBL/GenBank/DDBJ databases">
        <title>A chromosome-level genome assembly of beet webworm, Loxostege sticticalis.</title>
        <authorList>
            <person name="Zhang Y."/>
        </authorList>
    </citation>
    <scope>NUCLEOTIDE SEQUENCE [LARGE SCALE GENOMIC DNA]</scope>
    <source>
        <strain evidence="7">AQ028</strain>
        <tissue evidence="7">Male pupae</tissue>
    </source>
</reference>
<keyword evidence="3 5" id="KW-1133">Transmembrane helix</keyword>
<comment type="subcellular location">
    <subcellularLocation>
        <location evidence="1">Membrane</location>
        <topology evidence="1">Multi-pass membrane protein</topology>
    </subcellularLocation>
</comment>
<evidence type="ECO:0000259" key="6">
    <source>
        <dbReference type="PROSITE" id="PS50850"/>
    </source>
</evidence>
<keyword evidence="4 5" id="KW-0472">Membrane</keyword>
<dbReference type="PROSITE" id="PS50850">
    <property type="entry name" value="MFS"/>
    <property type="match status" value="1"/>
</dbReference>
<evidence type="ECO:0000256" key="3">
    <source>
        <dbReference type="ARBA" id="ARBA00022989"/>
    </source>
</evidence>
<evidence type="ECO:0000256" key="4">
    <source>
        <dbReference type="ARBA" id="ARBA00023136"/>
    </source>
</evidence>
<dbReference type="PROSITE" id="PS00217">
    <property type="entry name" value="SUGAR_TRANSPORT_2"/>
    <property type="match status" value="1"/>
</dbReference>
<feature type="transmembrane region" description="Helical" evidence="5">
    <location>
        <begin position="330"/>
        <end position="352"/>
    </location>
</feature>
<feature type="transmembrane region" description="Helical" evidence="5">
    <location>
        <begin position="299"/>
        <end position="318"/>
    </location>
</feature>
<feature type="transmembrane region" description="Helical" evidence="5">
    <location>
        <begin position="216"/>
        <end position="234"/>
    </location>
</feature>
<organism evidence="7 8">
    <name type="scientific">Loxostege sticticalis</name>
    <name type="common">Beet webworm moth</name>
    <dbReference type="NCBI Taxonomy" id="481309"/>
    <lineage>
        <taxon>Eukaryota</taxon>
        <taxon>Metazoa</taxon>
        <taxon>Ecdysozoa</taxon>
        <taxon>Arthropoda</taxon>
        <taxon>Hexapoda</taxon>
        <taxon>Insecta</taxon>
        <taxon>Pterygota</taxon>
        <taxon>Neoptera</taxon>
        <taxon>Endopterygota</taxon>
        <taxon>Lepidoptera</taxon>
        <taxon>Glossata</taxon>
        <taxon>Ditrysia</taxon>
        <taxon>Pyraloidea</taxon>
        <taxon>Crambidae</taxon>
        <taxon>Pyraustinae</taxon>
        <taxon>Loxostege</taxon>
    </lineage>
</organism>
<dbReference type="InterPro" id="IPR036259">
    <property type="entry name" value="MFS_trans_sf"/>
</dbReference>
<dbReference type="SUPFAM" id="SSF103473">
    <property type="entry name" value="MFS general substrate transporter"/>
    <property type="match status" value="1"/>
</dbReference>
<feature type="transmembrane region" description="Helical" evidence="5">
    <location>
        <begin position="128"/>
        <end position="148"/>
    </location>
</feature>
<dbReference type="PANTHER" id="PTHR24064">
    <property type="entry name" value="SOLUTE CARRIER FAMILY 22 MEMBER"/>
    <property type="match status" value="1"/>
</dbReference>
<keyword evidence="2 5" id="KW-0812">Transmembrane</keyword>
<evidence type="ECO:0000313" key="8">
    <source>
        <dbReference type="Proteomes" id="UP001549921"/>
    </source>
</evidence>
<dbReference type="Proteomes" id="UP001549921">
    <property type="component" value="Unassembled WGS sequence"/>
</dbReference>
<feature type="transmembrane region" description="Helical" evidence="5">
    <location>
        <begin position="387"/>
        <end position="408"/>
    </location>
</feature>
<evidence type="ECO:0000256" key="1">
    <source>
        <dbReference type="ARBA" id="ARBA00004141"/>
    </source>
</evidence>
<dbReference type="InterPro" id="IPR005829">
    <property type="entry name" value="Sugar_transporter_CS"/>
</dbReference>
<feature type="transmembrane region" description="Helical" evidence="5">
    <location>
        <begin position="160"/>
        <end position="181"/>
    </location>
</feature>
<dbReference type="InterPro" id="IPR020846">
    <property type="entry name" value="MFS_dom"/>
</dbReference>
<dbReference type="Pfam" id="PF00083">
    <property type="entry name" value="Sugar_tr"/>
    <property type="match status" value="1"/>
</dbReference>
<dbReference type="GO" id="GO:0016020">
    <property type="term" value="C:membrane"/>
    <property type="evidence" value="ECO:0007669"/>
    <property type="project" value="UniProtKB-SubCell"/>
</dbReference>
<dbReference type="EMBL" id="JBEDNZ010000008">
    <property type="protein sequence ID" value="KAL0839265.1"/>
    <property type="molecule type" value="Genomic_DNA"/>
</dbReference>
<feature type="transmembrane region" description="Helical" evidence="5">
    <location>
        <begin position="98"/>
        <end position="121"/>
    </location>
</feature>